<sequence>MGRITIGQNFGTVTRYVPDGGVEPDMHRVGHNYGSVEIVDDQTEDRTHQRSTRSHKPISPYQADLNVIKSWLQTCEHHHPSHSEHLGESHGDRGEFNGAIHESLAQEKLPRTIRDALDLTYKLDELYLWVDVLCILQDDKRVQIQSMSEVYSNAILTIVAGVGESANAGLPRVNYAGDAENSMLQSLQEGDTKRRRSPSCAGFSSEWHSTEAYEGWHSMETSRWISRAWTYQETILSKRLLLVLRQRMMLACGHSLFEEGMEPDTARVHPRFGSFDRKLERRNSLECYEHCVFSYTRMNLTLPADILRAFEGILSRLRLYLRSRFIFGLPETEIESALAWQGGEGLAGSRERTDLQPLRRRKDPTTGRDIYPSWSWAGWVGGVHYDYALWPIRPCVAWQVTKEAQEFLLSGDSRGVEGDDHEWKWQQGDNDPGYYVHPSQPQMRFANPTAPEDERPSFTFLLLDDSTLHFIAMCVSLETVDTETLRQIPHVQPTLQSCPLVDDEDFLAGTIDISVVPLELNLKAEFKHTGLPFALRPIEYRPENNGHSLQMIALFRFTGSANTEEHPHFNARPITDPRMDDVGQFTNICHPNPTEDIWSSNLSVDDYKIEGADDHIWTYDPRRYQPNKYYPFYKVLLVEWKDGIAYRLGIGQVHVDAFHYAQPYGQLVALG</sequence>
<dbReference type="AlphaFoldDB" id="A0AAD9ZAX8"/>
<evidence type="ECO:0000313" key="3">
    <source>
        <dbReference type="EMBL" id="KAK3174859.1"/>
    </source>
</evidence>
<reference evidence="3" key="1">
    <citation type="submission" date="2022-11" db="EMBL/GenBank/DDBJ databases">
        <title>Chromosomal genome sequence assembly and mating type (MAT) locus characterization of the leprose asexual lichenized fungus Lepraria neglecta (Nyl.) Erichsen.</title>
        <authorList>
            <person name="Allen J.L."/>
            <person name="Pfeffer B."/>
        </authorList>
    </citation>
    <scope>NUCLEOTIDE SEQUENCE</scope>
    <source>
        <strain evidence="3">Allen 5258</strain>
    </source>
</reference>
<keyword evidence="4" id="KW-1185">Reference proteome</keyword>
<feature type="domain" description="Heterokaryon incompatibility" evidence="2">
    <location>
        <begin position="105"/>
        <end position="233"/>
    </location>
</feature>
<name>A0AAD9ZAX8_9LECA</name>
<proteinExistence type="predicted"/>
<organism evidence="3 4">
    <name type="scientific">Lepraria neglecta</name>
    <dbReference type="NCBI Taxonomy" id="209136"/>
    <lineage>
        <taxon>Eukaryota</taxon>
        <taxon>Fungi</taxon>
        <taxon>Dikarya</taxon>
        <taxon>Ascomycota</taxon>
        <taxon>Pezizomycotina</taxon>
        <taxon>Lecanoromycetes</taxon>
        <taxon>OSLEUM clade</taxon>
        <taxon>Lecanoromycetidae</taxon>
        <taxon>Lecanorales</taxon>
        <taxon>Lecanorineae</taxon>
        <taxon>Stereocaulaceae</taxon>
        <taxon>Lepraria</taxon>
    </lineage>
</organism>
<dbReference type="PANTHER" id="PTHR33112:SF12">
    <property type="entry name" value="HETEROKARYON INCOMPATIBILITY DOMAIN-CONTAINING PROTEIN"/>
    <property type="match status" value="1"/>
</dbReference>
<feature type="region of interest" description="Disordered" evidence="1">
    <location>
        <begin position="33"/>
        <end position="57"/>
    </location>
</feature>
<dbReference type="Proteomes" id="UP001276659">
    <property type="component" value="Unassembled WGS sequence"/>
</dbReference>
<evidence type="ECO:0000259" key="2">
    <source>
        <dbReference type="Pfam" id="PF06985"/>
    </source>
</evidence>
<dbReference type="EMBL" id="JASNWA010000006">
    <property type="protein sequence ID" value="KAK3174859.1"/>
    <property type="molecule type" value="Genomic_DNA"/>
</dbReference>
<evidence type="ECO:0000313" key="4">
    <source>
        <dbReference type="Proteomes" id="UP001276659"/>
    </source>
</evidence>
<comment type="caution">
    <text evidence="3">The sequence shown here is derived from an EMBL/GenBank/DDBJ whole genome shotgun (WGS) entry which is preliminary data.</text>
</comment>
<protein>
    <recommendedName>
        <fullName evidence="2">Heterokaryon incompatibility domain-containing protein</fullName>
    </recommendedName>
</protein>
<dbReference type="PANTHER" id="PTHR33112">
    <property type="entry name" value="DOMAIN PROTEIN, PUTATIVE-RELATED"/>
    <property type="match status" value="1"/>
</dbReference>
<dbReference type="InterPro" id="IPR010730">
    <property type="entry name" value="HET"/>
</dbReference>
<evidence type="ECO:0000256" key="1">
    <source>
        <dbReference type="SAM" id="MobiDB-lite"/>
    </source>
</evidence>
<gene>
    <name evidence="3" type="ORF">OEA41_002105</name>
</gene>
<accession>A0AAD9ZAX8</accession>
<dbReference type="Pfam" id="PF06985">
    <property type="entry name" value="HET"/>
    <property type="match status" value="1"/>
</dbReference>